<evidence type="ECO:0000256" key="6">
    <source>
        <dbReference type="ARBA" id="ARBA00022989"/>
    </source>
</evidence>
<dbReference type="InterPro" id="IPR032675">
    <property type="entry name" value="LRR_dom_sf"/>
</dbReference>
<keyword evidence="7" id="KW-0297">G-protein coupled receptor</keyword>
<dbReference type="InterPro" id="IPR003591">
    <property type="entry name" value="Leu-rich_rpt_typical-subtyp"/>
</dbReference>
<dbReference type="PROSITE" id="PS50262">
    <property type="entry name" value="G_PROTEIN_RECEP_F1_2"/>
    <property type="match status" value="1"/>
</dbReference>
<evidence type="ECO:0000256" key="4">
    <source>
        <dbReference type="ARBA" id="ARBA00022692"/>
    </source>
</evidence>
<dbReference type="KEGG" id="cvn:111119096"/>
<feature type="transmembrane region" description="Helical" evidence="11">
    <location>
        <begin position="327"/>
        <end position="350"/>
    </location>
</feature>
<dbReference type="SUPFAM" id="SSF81321">
    <property type="entry name" value="Family A G protein-coupled receptor-like"/>
    <property type="match status" value="1"/>
</dbReference>
<keyword evidence="8 11" id="KW-0472">Membrane</keyword>
<name>A0A8B8CHG5_CRAVI</name>
<protein>
    <submittedName>
        <fullName evidence="14">G-protein coupled receptor GRL101-like</fullName>
    </submittedName>
</protein>
<keyword evidence="3" id="KW-0433">Leucine-rich repeat</keyword>
<dbReference type="InterPro" id="IPR001611">
    <property type="entry name" value="Leu-rich_rpt"/>
</dbReference>
<feature type="transmembrane region" description="Helical" evidence="11">
    <location>
        <begin position="415"/>
        <end position="435"/>
    </location>
</feature>
<dbReference type="SUPFAM" id="SSF52058">
    <property type="entry name" value="L domain-like"/>
    <property type="match status" value="1"/>
</dbReference>
<evidence type="ECO:0000256" key="2">
    <source>
        <dbReference type="ARBA" id="ARBA00022475"/>
    </source>
</evidence>
<keyword evidence="9" id="KW-0675">Receptor</keyword>
<dbReference type="RefSeq" id="XP_022314629.1">
    <property type="nucleotide sequence ID" value="XM_022458921.1"/>
</dbReference>
<comment type="subcellular location">
    <subcellularLocation>
        <location evidence="1">Cell membrane</location>
        <topology evidence="1">Multi-pass membrane protein</topology>
    </subcellularLocation>
</comment>
<evidence type="ECO:0000256" key="7">
    <source>
        <dbReference type="ARBA" id="ARBA00023040"/>
    </source>
</evidence>
<feature type="domain" description="G-protein coupled receptors family 1 profile" evidence="12">
    <location>
        <begin position="308"/>
        <end position="563"/>
    </location>
</feature>
<dbReference type="Pfam" id="PF00001">
    <property type="entry name" value="7tm_1"/>
    <property type="match status" value="1"/>
</dbReference>
<dbReference type="GO" id="GO:0005886">
    <property type="term" value="C:plasma membrane"/>
    <property type="evidence" value="ECO:0007669"/>
    <property type="project" value="UniProtKB-SubCell"/>
</dbReference>
<keyword evidence="2" id="KW-1003">Cell membrane</keyword>
<dbReference type="Gene3D" id="1.20.1070.10">
    <property type="entry name" value="Rhodopsin 7-helix transmembrane proteins"/>
    <property type="match status" value="1"/>
</dbReference>
<dbReference type="InterPro" id="IPR000276">
    <property type="entry name" value="GPCR_Rhodpsn"/>
</dbReference>
<keyword evidence="4 11" id="KW-0812">Transmembrane</keyword>
<dbReference type="GO" id="GO:0007189">
    <property type="term" value="P:adenylate cyclase-activating G protein-coupled receptor signaling pathway"/>
    <property type="evidence" value="ECO:0007669"/>
    <property type="project" value="TreeGrafter"/>
</dbReference>
<dbReference type="Pfam" id="PF13855">
    <property type="entry name" value="LRR_8"/>
    <property type="match status" value="3"/>
</dbReference>
<dbReference type="Proteomes" id="UP000694844">
    <property type="component" value="Chromosome 2"/>
</dbReference>
<dbReference type="AlphaFoldDB" id="A0A8B8CHG5"/>
<organism evidence="13 14">
    <name type="scientific">Crassostrea virginica</name>
    <name type="common">Eastern oyster</name>
    <dbReference type="NCBI Taxonomy" id="6565"/>
    <lineage>
        <taxon>Eukaryota</taxon>
        <taxon>Metazoa</taxon>
        <taxon>Spiralia</taxon>
        <taxon>Lophotrochozoa</taxon>
        <taxon>Mollusca</taxon>
        <taxon>Bivalvia</taxon>
        <taxon>Autobranchia</taxon>
        <taxon>Pteriomorphia</taxon>
        <taxon>Ostreida</taxon>
        <taxon>Ostreoidea</taxon>
        <taxon>Ostreidae</taxon>
        <taxon>Crassostrea</taxon>
    </lineage>
</organism>
<feature type="transmembrane region" description="Helical" evidence="11">
    <location>
        <begin position="297"/>
        <end position="315"/>
    </location>
</feature>
<feature type="transmembrane region" description="Helical" evidence="11">
    <location>
        <begin position="370"/>
        <end position="395"/>
    </location>
</feature>
<dbReference type="GeneID" id="111119096"/>
<dbReference type="Gene3D" id="3.80.10.10">
    <property type="entry name" value="Ribonuclease Inhibitor"/>
    <property type="match status" value="2"/>
</dbReference>
<evidence type="ECO:0000313" key="14">
    <source>
        <dbReference type="RefSeq" id="XP_022314629.1"/>
    </source>
</evidence>
<sequence>MESDSFKLPSLLYLNISYNYIRELELRFLYDRKKLQHLIISNNQIEKIITKEINNPQNSSLQILDLHDNKLEMIEPNAFYWLTSVSKIILRNNSIKNTDNYFSSSMKMLVELDLSFNFITDITTNMFNGLGRLRTLYLHHNLITVLDGFSFTELKYLRTLNLAYNQIHSIDKMAFENLNYLNTLNLTGNKLKTLPQSIFPALVRLTLLDLSGNKMEELKKNAFEGLEKVRYLHIQNNKLSASKTMFQGLCNLEWLQTDSYIICCARPQTVDSSNCISPRDSISSCEQLISVGFLAQMIWYMAFFSVTGNLYVMYFRVKEKHKGNTSYGTFVLNLSISDFLMGVYLFIIAIADMEYRNIYGFNDSRWRSSVICTIAGLLATTSSEASVLFIFLITIERYMASKRPFSARLFRRRKITNLVSTIAWLIAILFSSIPLTAYEDFYSRSTVCISLPLTIEKVPGWNYSTFLFIGFNLITFLAIIIGQLLIYAEVKGIGQSVERDTTKREMAVFKSLSYVVFSDIFCWIPIIFIGFLALGGVDISSDVYAWVIVLVLPINSALNPFIYTFSMMYRQRRNSLKNQNISLTDKSNGTQNTSFDKKC</sequence>
<keyword evidence="5" id="KW-0677">Repeat</keyword>
<keyword evidence="10" id="KW-0807">Transducer</keyword>
<reference evidence="14" key="1">
    <citation type="submission" date="2025-08" db="UniProtKB">
        <authorList>
            <consortium name="RefSeq"/>
        </authorList>
    </citation>
    <scope>IDENTIFICATION</scope>
    <source>
        <tissue evidence="14">Whole sample</tissue>
    </source>
</reference>
<dbReference type="PANTHER" id="PTHR24372">
    <property type="entry name" value="GLYCOPROTEIN HORMONE RECEPTOR"/>
    <property type="match status" value="1"/>
</dbReference>
<evidence type="ECO:0000313" key="13">
    <source>
        <dbReference type="Proteomes" id="UP000694844"/>
    </source>
</evidence>
<accession>A0A8B8CHG5</accession>
<dbReference type="GO" id="GO:0008528">
    <property type="term" value="F:G protein-coupled peptide receptor activity"/>
    <property type="evidence" value="ECO:0007669"/>
    <property type="project" value="TreeGrafter"/>
</dbReference>
<dbReference type="PANTHER" id="PTHR24372:SF77">
    <property type="entry name" value="G-PROTEIN COUPLED RECEPTORS FAMILY 1 PROFILE DOMAIN-CONTAINING PROTEIN"/>
    <property type="match status" value="1"/>
</dbReference>
<dbReference type="SMART" id="SM00369">
    <property type="entry name" value="LRR_TYP"/>
    <property type="match status" value="8"/>
</dbReference>
<feature type="transmembrane region" description="Helical" evidence="11">
    <location>
        <begin position="543"/>
        <end position="565"/>
    </location>
</feature>
<feature type="transmembrane region" description="Helical" evidence="11">
    <location>
        <begin position="466"/>
        <end position="490"/>
    </location>
</feature>
<evidence type="ECO:0000256" key="9">
    <source>
        <dbReference type="ARBA" id="ARBA00023170"/>
    </source>
</evidence>
<evidence type="ECO:0000256" key="3">
    <source>
        <dbReference type="ARBA" id="ARBA00022614"/>
    </source>
</evidence>
<dbReference type="PROSITE" id="PS51450">
    <property type="entry name" value="LRR"/>
    <property type="match status" value="3"/>
</dbReference>
<evidence type="ECO:0000256" key="10">
    <source>
        <dbReference type="ARBA" id="ARBA00023224"/>
    </source>
</evidence>
<keyword evidence="6 11" id="KW-1133">Transmembrane helix</keyword>
<dbReference type="InterPro" id="IPR017452">
    <property type="entry name" value="GPCR_Rhodpsn_7TM"/>
</dbReference>
<evidence type="ECO:0000256" key="11">
    <source>
        <dbReference type="SAM" id="Phobius"/>
    </source>
</evidence>
<dbReference type="PRINTS" id="PR00237">
    <property type="entry name" value="GPCRRHODOPSN"/>
</dbReference>
<evidence type="ECO:0000259" key="12">
    <source>
        <dbReference type="PROSITE" id="PS50262"/>
    </source>
</evidence>
<proteinExistence type="predicted"/>
<dbReference type="OrthoDB" id="10035376at2759"/>
<evidence type="ECO:0000256" key="8">
    <source>
        <dbReference type="ARBA" id="ARBA00023136"/>
    </source>
</evidence>
<keyword evidence="13" id="KW-1185">Reference proteome</keyword>
<dbReference type="Pfam" id="PF00560">
    <property type="entry name" value="LRR_1"/>
    <property type="match status" value="1"/>
</dbReference>
<gene>
    <name evidence="14" type="primary">LOC111119096</name>
</gene>
<dbReference type="SMART" id="SM00365">
    <property type="entry name" value="LRR_SD22"/>
    <property type="match status" value="5"/>
</dbReference>
<feature type="transmembrane region" description="Helical" evidence="11">
    <location>
        <begin position="511"/>
        <end position="537"/>
    </location>
</feature>
<dbReference type="GO" id="GO:0009755">
    <property type="term" value="P:hormone-mediated signaling pathway"/>
    <property type="evidence" value="ECO:0007669"/>
    <property type="project" value="TreeGrafter"/>
</dbReference>
<evidence type="ECO:0000256" key="5">
    <source>
        <dbReference type="ARBA" id="ARBA00022737"/>
    </source>
</evidence>
<evidence type="ECO:0000256" key="1">
    <source>
        <dbReference type="ARBA" id="ARBA00004651"/>
    </source>
</evidence>